<dbReference type="SUPFAM" id="SSF49464">
    <property type="entry name" value="Carboxypeptidase regulatory domain-like"/>
    <property type="match status" value="1"/>
</dbReference>
<keyword evidence="2" id="KW-1185">Reference proteome</keyword>
<dbReference type="PROSITE" id="PS51257">
    <property type="entry name" value="PROKAR_LIPOPROTEIN"/>
    <property type="match status" value="1"/>
</dbReference>
<gene>
    <name evidence="1" type="ORF">ACFOSX_01195</name>
</gene>
<dbReference type="Proteomes" id="UP001595812">
    <property type="component" value="Unassembled WGS sequence"/>
</dbReference>
<dbReference type="InterPro" id="IPR008969">
    <property type="entry name" value="CarboxyPept-like_regulatory"/>
</dbReference>
<proteinExistence type="predicted"/>
<dbReference type="EMBL" id="JBHSAT010000004">
    <property type="protein sequence ID" value="MFC3875832.1"/>
    <property type="molecule type" value="Genomic_DNA"/>
</dbReference>
<name>A0ABV8AGW4_9FLAO</name>
<dbReference type="RefSeq" id="WP_386096193.1">
    <property type="nucleotide sequence ID" value="NZ_JBHSAT010000004.1"/>
</dbReference>
<protein>
    <submittedName>
        <fullName evidence="1">Carboxypeptidase-like regulatory domain-containing protein</fullName>
    </submittedName>
</protein>
<reference evidence="2" key="1">
    <citation type="journal article" date="2019" name="Int. J. Syst. Evol. Microbiol.">
        <title>The Global Catalogue of Microorganisms (GCM) 10K type strain sequencing project: providing services to taxonomists for standard genome sequencing and annotation.</title>
        <authorList>
            <consortium name="The Broad Institute Genomics Platform"/>
            <consortium name="The Broad Institute Genome Sequencing Center for Infectious Disease"/>
            <person name="Wu L."/>
            <person name="Ma J."/>
        </authorList>
    </citation>
    <scope>NUCLEOTIDE SEQUENCE [LARGE SCALE GENOMIC DNA]</scope>
    <source>
        <strain evidence="2">CECT 8979</strain>
    </source>
</reference>
<comment type="caution">
    <text evidence="1">The sequence shown here is derived from an EMBL/GenBank/DDBJ whole genome shotgun (WGS) entry which is preliminary data.</text>
</comment>
<accession>A0ABV8AGW4</accession>
<dbReference type="Gene3D" id="2.60.40.1120">
    <property type="entry name" value="Carboxypeptidase-like, regulatory domain"/>
    <property type="match status" value="1"/>
</dbReference>
<organism evidence="1 2">
    <name type="scientific">Winogradskyella maritima</name>
    <dbReference type="NCBI Taxonomy" id="1517766"/>
    <lineage>
        <taxon>Bacteria</taxon>
        <taxon>Pseudomonadati</taxon>
        <taxon>Bacteroidota</taxon>
        <taxon>Flavobacteriia</taxon>
        <taxon>Flavobacteriales</taxon>
        <taxon>Flavobacteriaceae</taxon>
        <taxon>Winogradskyella</taxon>
    </lineage>
</organism>
<sequence length="628" mass="68317">MDHLKNFAFLCLLLFIVQSCEKDESIDTNENFISNVDLELFSQNFGATTQGDFLGVITNKNSLPLEGVSITIGTSNTTTDTNGVFVITNASINTRFAYIKAEKEGFISASRSVVPSTGTNKIKIMMLPINNVSNISSGTPETVSLSNGSSLELKGDYIDQNGNNYSGSVSVSMHYLNPEDDDIALQMPGMLYGANSENDERLLRTFGMLAIELRGENDEDLNIAQGSNAQISVPIPQSLLNDAPASIPLWSFNETYGVWVEEGIANLENGNYVGTVSHFSFWNYDIAVETVNFCSTFVDDNGNPLSNLHILITSPTIGSSGGITNENGEVCGLVPANDALVISAGIQDTCGFNSFYETDIGPFNADTNLDFTISDTSLPEIITETVTGIFVNCNQEFVTDGYVKLSYGDVEVIDIVTDGTFEITFYRCDESTNFTLTGIDFTDSQSTDTINYNFSTPTTDIGPLASCVNYAFNFLNFQVGDYPPVQQIEAPFPISLNTDSNFRCNDGEILKTGYSIQSFDSNFIFLDFNNFNGVGIYSGDNGVGDFDSSESFTNMTINGMIQLGDGLSQPRLRNFVGTAEVLTFGEVGEIVEISFSGTIDVFQANGVNLILIEEDVPTTGFMHLIRDM</sequence>
<evidence type="ECO:0000313" key="2">
    <source>
        <dbReference type="Proteomes" id="UP001595812"/>
    </source>
</evidence>
<evidence type="ECO:0000313" key="1">
    <source>
        <dbReference type="EMBL" id="MFC3875832.1"/>
    </source>
</evidence>